<evidence type="ECO:0000259" key="14">
    <source>
        <dbReference type="PROSITE" id="PS51975"/>
    </source>
</evidence>
<evidence type="ECO:0000256" key="13">
    <source>
        <dbReference type="RuleBase" id="RU003515"/>
    </source>
</evidence>
<dbReference type="GO" id="GO:0006298">
    <property type="term" value="P:mismatch repair"/>
    <property type="evidence" value="ECO:0007669"/>
    <property type="project" value="TreeGrafter"/>
</dbReference>
<comment type="cofactor">
    <cofactor evidence="2">
        <name>Mg(2+)</name>
        <dbReference type="ChEBI" id="CHEBI:18420"/>
    </cofactor>
</comment>
<evidence type="ECO:0000256" key="4">
    <source>
        <dbReference type="ARBA" id="ARBA00004496"/>
    </source>
</evidence>
<evidence type="ECO:0000256" key="8">
    <source>
        <dbReference type="ARBA" id="ARBA00022723"/>
    </source>
</evidence>
<dbReference type="OrthoDB" id="9803420at2"/>
<evidence type="ECO:0000313" key="15">
    <source>
        <dbReference type="EMBL" id="PPE03550.1"/>
    </source>
</evidence>
<dbReference type="NCBIfam" id="NF000595">
    <property type="entry name" value="PRK00015.1-3"/>
    <property type="match status" value="1"/>
</dbReference>
<keyword evidence="17" id="KW-1185">Reference proteome</keyword>
<dbReference type="InterPro" id="IPR012337">
    <property type="entry name" value="RNaseH-like_sf"/>
</dbReference>
<dbReference type="InterPro" id="IPR036397">
    <property type="entry name" value="RNaseH_sf"/>
</dbReference>
<evidence type="ECO:0000256" key="3">
    <source>
        <dbReference type="ARBA" id="ARBA00004065"/>
    </source>
</evidence>
<dbReference type="GO" id="GO:0004523">
    <property type="term" value="F:RNA-DNA hybrid ribonuclease activity"/>
    <property type="evidence" value="ECO:0007669"/>
    <property type="project" value="UniProtKB-UniRule"/>
</dbReference>
<dbReference type="Pfam" id="PF01351">
    <property type="entry name" value="RNase_HII"/>
    <property type="match status" value="1"/>
</dbReference>
<dbReference type="GO" id="GO:0046872">
    <property type="term" value="F:metal ion binding"/>
    <property type="evidence" value="ECO:0007669"/>
    <property type="project" value="UniProtKB-KW"/>
</dbReference>
<evidence type="ECO:0000313" key="17">
    <source>
        <dbReference type="Proteomes" id="UP000239425"/>
    </source>
</evidence>
<proteinExistence type="inferred from homology"/>
<evidence type="ECO:0000256" key="12">
    <source>
        <dbReference type="PROSITE-ProRule" id="PRU01319"/>
    </source>
</evidence>
<keyword evidence="7 12" id="KW-0540">Nuclease</keyword>
<dbReference type="CDD" id="cd07182">
    <property type="entry name" value="RNase_HII_bacteria_HII_like"/>
    <property type="match status" value="1"/>
</dbReference>
<dbReference type="PROSITE" id="PS51975">
    <property type="entry name" value="RNASE_H_2"/>
    <property type="match status" value="1"/>
</dbReference>
<dbReference type="Proteomes" id="UP000239425">
    <property type="component" value="Unassembled WGS sequence"/>
</dbReference>
<dbReference type="PANTHER" id="PTHR10954">
    <property type="entry name" value="RIBONUCLEASE H2 SUBUNIT A"/>
    <property type="match status" value="1"/>
</dbReference>
<dbReference type="InterPro" id="IPR024567">
    <property type="entry name" value="RNase_HII/HIII_dom"/>
</dbReference>
<comment type="function">
    <text evidence="3 13">Endonuclease that specifically degrades the RNA of RNA-DNA hybrids.</text>
</comment>
<evidence type="ECO:0000256" key="11">
    <source>
        <dbReference type="ARBA" id="ARBA00023211"/>
    </source>
</evidence>
<dbReference type="GO" id="GO:0005737">
    <property type="term" value="C:cytoplasm"/>
    <property type="evidence" value="ECO:0007669"/>
    <property type="project" value="UniProtKB-SubCell"/>
</dbReference>
<feature type="binding site" evidence="12">
    <location>
        <position position="177"/>
    </location>
    <ligand>
        <name>a divalent metal cation</name>
        <dbReference type="ChEBI" id="CHEBI:60240"/>
    </ligand>
</feature>
<keyword evidence="8 12" id="KW-0479">Metal-binding</keyword>
<dbReference type="GO" id="GO:0043137">
    <property type="term" value="P:DNA replication, removal of RNA primer"/>
    <property type="evidence" value="ECO:0007669"/>
    <property type="project" value="TreeGrafter"/>
</dbReference>
<name>A0A2S5RHS0_9PROT</name>
<evidence type="ECO:0000256" key="7">
    <source>
        <dbReference type="ARBA" id="ARBA00022722"/>
    </source>
</evidence>
<dbReference type="InterPro" id="IPR001352">
    <property type="entry name" value="RNase_HII/HIII"/>
</dbReference>
<keyword evidence="9 12" id="KW-0255">Endonuclease</keyword>
<gene>
    <name evidence="16" type="ORF">HCUR_00113</name>
    <name evidence="15" type="ORF">HCUR_00977</name>
</gene>
<organism evidence="16 17">
    <name type="scientific">Holospora curviuscula</name>
    <dbReference type="NCBI Taxonomy" id="1082868"/>
    <lineage>
        <taxon>Bacteria</taxon>
        <taxon>Pseudomonadati</taxon>
        <taxon>Pseudomonadota</taxon>
        <taxon>Alphaproteobacteria</taxon>
        <taxon>Holosporales</taxon>
        <taxon>Holosporaceae</taxon>
        <taxon>Holospora</taxon>
    </lineage>
</organism>
<dbReference type="AlphaFoldDB" id="A0A2S5RHS0"/>
<evidence type="ECO:0000313" key="16">
    <source>
        <dbReference type="EMBL" id="PPE06866.1"/>
    </source>
</evidence>
<keyword evidence="11" id="KW-0464">Manganese</keyword>
<comment type="subcellular location">
    <subcellularLocation>
        <location evidence="4">Cytoplasm</location>
    </subcellularLocation>
</comment>
<evidence type="ECO:0000256" key="2">
    <source>
        <dbReference type="ARBA" id="ARBA00001946"/>
    </source>
</evidence>
<keyword evidence="10 12" id="KW-0378">Hydrolase</keyword>
<comment type="similarity">
    <text evidence="5 13">Belongs to the RNase HII family.</text>
</comment>
<dbReference type="EC" id="3.1.26.4" evidence="13"/>
<feature type="binding site" evidence="12">
    <location>
        <position position="80"/>
    </location>
    <ligand>
        <name>a divalent metal cation</name>
        <dbReference type="ChEBI" id="CHEBI:60240"/>
    </ligand>
</feature>
<comment type="catalytic activity">
    <reaction evidence="1 12 13">
        <text>Endonucleolytic cleavage to 5'-phosphomonoester.</text>
        <dbReference type="EC" id="3.1.26.4"/>
    </reaction>
</comment>
<evidence type="ECO:0000256" key="5">
    <source>
        <dbReference type="ARBA" id="ARBA00007383"/>
    </source>
</evidence>
<keyword evidence="6" id="KW-0963">Cytoplasm</keyword>
<dbReference type="EMBL" id="PHHC01000094">
    <property type="protein sequence ID" value="PPE03550.1"/>
    <property type="molecule type" value="Genomic_DNA"/>
</dbReference>
<dbReference type="Gene3D" id="3.30.420.10">
    <property type="entry name" value="Ribonuclease H-like superfamily/Ribonuclease H"/>
    <property type="match status" value="1"/>
</dbReference>
<evidence type="ECO:0000256" key="6">
    <source>
        <dbReference type="ARBA" id="ARBA00022490"/>
    </source>
</evidence>
<reference evidence="16 17" key="1">
    <citation type="submission" date="2017-11" db="EMBL/GenBank/DDBJ databases">
        <title>Comparative genomic analysis of Holospora spp., intranuclear symbionts of paramecia.</title>
        <authorList>
            <person name="Garushyants S.K."/>
            <person name="Beliavskaya A."/>
            <person name="Malko D.B."/>
            <person name="Logacheva M.D."/>
            <person name="Rautian M.S."/>
            <person name="Gelfand M.S."/>
        </authorList>
    </citation>
    <scope>NUCLEOTIDE SEQUENCE [LARGE SCALE GENOMIC DNA]</scope>
    <source>
        <strain evidence="17">02AZ16</strain>
        <strain evidence="16">NRB217</strain>
    </source>
</reference>
<evidence type="ECO:0000256" key="9">
    <source>
        <dbReference type="ARBA" id="ARBA00022759"/>
    </source>
</evidence>
<dbReference type="PANTHER" id="PTHR10954:SF18">
    <property type="entry name" value="RIBONUCLEASE HII"/>
    <property type="match status" value="1"/>
</dbReference>
<comment type="caution">
    <text evidence="16">The sequence shown here is derived from an EMBL/GenBank/DDBJ whole genome shotgun (WGS) entry which is preliminary data.</text>
</comment>
<sequence length="267" mass="30323">MRLSLTLTTTFIPSMRHMNAQFPGAINAQRLAYILIFLRSKIGSGKLSPISTKNGAFIKKSATFHFEAELEYNQVAGVDEAGYGAWAGPVAVCAVMLNVESFPEELKKVVYDSKYLNAKTRTYIHDTFIANPRYGTFSIEMVWPEEIHYHNVLRATLYGMERALMNLKPRPYHVLIDGPRSIPFLTKEITQHPLIKGDQKSYSIAMASIIAKVKRDTLMDTLHTHHQYYGWNTNKGYGTLKHTEALKVFGSCLHHRKGYKIKALKNI</sequence>
<dbReference type="EMBL" id="PHHC01000016">
    <property type="protein sequence ID" value="PPE06866.1"/>
    <property type="molecule type" value="Genomic_DNA"/>
</dbReference>
<accession>A0A2S5RHS0</accession>
<evidence type="ECO:0000256" key="10">
    <source>
        <dbReference type="ARBA" id="ARBA00022801"/>
    </source>
</evidence>
<feature type="binding site" evidence="12">
    <location>
        <position position="79"/>
    </location>
    <ligand>
        <name>a divalent metal cation</name>
        <dbReference type="ChEBI" id="CHEBI:60240"/>
    </ligand>
</feature>
<dbReference type="GO" id="GO:0003723">
    <property type="term" value="F:RNA binding"/>
    <property type="evidence" value="ECO:0007669"/>
    <property type="project" value="UniProtKB-UniRule"/>
</dbReference>
<dbReference type="InterPro" id="IPR022898">
    <property type="entry name" value="RNase_HII"/>
</dbReference>
<feature type="domain" description="RNase H type-2" evidence="14">
    <location>
        <begin position="73"/>
        <end position="267"/>
    </location>
</feature>
<comment type="cofactor">
    <cofactor evidence="12">
        <name>Mn(2+)</name>
        <dbReference type="ChEBI" id="CHEBI:29035"/>
    </cofactor>
    <cofactor evidence="12">
        <name>Mg(2+)</name>
        <dbReference type="ChEBI" id="CHEBI:18420"/>
    </cofactor>
    <text evidence="12">Manganese or magnesium. Binds 1 divalent metal ion per monomer in the absence of substrate. May bind a second metal ion after substrate binding.</text>
</comment>
<dbReference type="SUPFAM" id="SSF53098">
    <property type="entry name" value="Ribonuclease H-like"/>
    <property type="match status" value="1"/>
</dbReference>
<protein>
    <recommendedName>
        <fullName evidence="13">Ribonuclease</fullName>
        <ecNumber evidence="13">3.1.26.4</ecNumber>
    </recommendedName>
</protein>
<dbReference type="GO" id="GO:0032299">
    <property type="term" value="C:ribonuclease H2 complex"/>
    <property type="evidence" value="ECO:0007669"/>
    <property type="project" value="TreeGrafter"/>
</dbReference>
<evidence type="ECO:0000256" key="1">
    <source>
        <dbReference type="ARBA" id="ARBA00000077"/>
    </source>
</evidence>